<dbReference type="PROSITE" id="PS50181">
    <property type="entry name" value="FBOX"/>
    <property type="match status" value="1"/>
</dbReference>
<dbReference type="EMBL" id="BDSP01000111">
    <property type="protein sequence ID" value="GAX17112.1"/>
    <property type="molecule type" value="Genomic_DNA"/>
</dbReference>
<keyword evidence="4" id="KW-1185">Reference proteome</keyword>
<feature type="transmembrane region" description="Helical" evidence="1">
    <location>
        <begin position="1303"/>
        <end position="1329"/>
    </location>
</feature>
<organism evidence="3 4">
    <name type="scientific">Fistulifera solaris</name>
    <name type="common">Oleaginous diatom</name>
    <dbReference type="NCBI Taxonomy" id="1519565"/>
    <lineage>
        <taxon>Eukaryota</taxon>
        <taxon>Sar</taxon>
        <taxon>Stramenopiles</taxon>
        <taxon>Ochrophyta</taxon>
        <taxon>Bacillariophyta</taxon>
        <taxon>Bacillariophyceae</taxon>
        <taxon>Bacillariophycidae</taxon>
        <taxon>Naviculales</taxon>
        <taxon>Naviculaceae</taxon>
        <taxon>Fistulifera</taxon>
    </lineage>
</organism>
<dbReference type="InterPro" id="IPR036047">
    <property type="entry name" value="F-box-like_dom_sf"/>
</dbReference>
<evidence type="ECO:0000313" key="4">
    <source>
        <dbReference type="Proteomes" id="UP000198406"/>
    </source>
</evidence>
<sequence>MQSDIRRLEYFAIKRKQSFFTISLLIAMSTAKKGIMDPEKHADDIYAPEWIMKGSASRKRGESSASVFDPLGTPNTHLEHLSDSVSALVFSYLSLGEIVQLSLVSKCLRKATRSQELWKHLMTYRWNISKQSDQGISDYYTAYRNAHSNPHDLWVTHWNISFPCDGVAPGRCCIPEERNLKRRRRKKKDGCDDPLKSCPRCRNWKDLDNLVSKNSIITKSTPREAMAIATGCTRQKCWQPPSQLEEGMSPDAAIQAFACAGTFHRKLKTDQYRSDSTSFLTDLLFFNITDPATEAGQWELNQLLQEALSDTMNHGIDRRPTSDALHETSHHSWHICRLSNPDFYRPLVFQTGIQRPECFAVYPSEGYIEPGESIFLTVGIRPLGSALAYAFDALNVQREGLNAAWADLYTEEAHLPMAPILIRYAHAAVHPCKADPLYDPFRRQPYEERSHDVESTIMKSNKGSQLDYYWKQLTALQDFRSIRLSVHVHSHYSYSDFARATCQPWSRETYNSGPLFNSPELREHYLETYSKLNNPPGDFECSADGSMQYQVDPFRSEEPCLDCGQTWGLREEELAHAFFVHFNDAVHFIENRRFILRNSLRCLVRMSEGDGVLGKAARHSQLLIAITNVLYSIKAAPWSTKQQKQKVLQIEAIVDSTYRQIRVGATEDWPTWRNAGVYRFALCTDSVFQGPNLEHHSIDTEFKDEPDYLDAFRHLAHSPGHFCLGPQEDPNHLSEAVVASSRKYSRIQKGPATDVFMDNPVFAFQVGICMIRDPRSLLVHGIYDRIKYPGTVVRRPRLSCVKNEKPRVIATTSFARLQPFSETKLNYFCLQEYLDQNTICMKDEELTYRARSLVIYEDGIPPPGVGRFPLSQRSPSLATVLSDPISLNIDDDKEVGNLPLQGPGETRAAARAAPVREPIVFVNDRGPQIFRLLWVLGAQLGLAVIDSPEDASVFVDRNILIASQWVSISLMAAPLFWTLCARFFQFIPSQPINYSLEDLPFQLPNKMRFLTEKECGCFALILLLVWLALGRWTERHVGRDFFRSMLEHVTPHATNTKSFTRLQRWRFRVLDSLQRCWDCCCPLFLQRQVFAPHWNRRSRDDLWKHIAFWKSLQVEEKRRYTRPSSRNGDMFEIGENEVCEIGWNDSSSVKVALGLIVAIGSFCSSSPHFWLNLVTIFSCSISLGMSISLHSMEKGRPGVNVNNTDSLLKSVNLATVVILAFLLGQLVGSSGGTLFLAEFVVTSISLILGGAGTISTGAMESWGCFFCLSSTAFWGYLFGRVALMDGVRQKRGGYSSILLSKAVLFLFLFWGLIFCLTNFPSPVSLMIVVPQMPAETKHARDKLSAKLLQ</sequence>
<dbReference type="SUPFAM" id="SSF81383">
    <property type="entry name" value="F-box domain"/>
    <property type="match status" value="1"/>
</dbReference>
<protein>
    <recommendedName>
        <fullName evidence="2">F-box domain-containing protein</fullName>
    </recommendedName>
</protein>
<dbReference type="Pfam" id="PF12937">
    <property type="entry name" value="F-box-like"/>
    <property type="match status" value="1"/>
</dbReference>
<evidence type="ECO:0000256" key="1">
    <source>
        <dbReference type="SAM" id="Phobius"/>
    </source>
</evidence>
<dbReference type="InParanoid" id="A0A1Z5JTC9"/>
<name>A0A1Z5JTC9_FISSO</name>
<gene>
    <name evidence="3" type="ORF">FisN_5Hh498</name>
</gene>
<proteinExistence type="predicted"/>
<dbReference type="OrthoDB" id="46236at2759"/>
<dbReference type="Gene3D" id="1.20.1280.50">
    <property type="match status" value="1"/>
</dbReference>
<evidence type="ECO:0000313" key="3">
    <source>
        <dbReference type="EMBL" id="GAX17112.1"/>
    </source>
</evidence>
<feature type="transmembrane region" description="Helical" evidence="1">
    <location>
        <begin position="1210"/>
        <end position="1228"/>
    </location>
</feature>
<reference evidence="3 4" key="1">
    <citation type="journal article" date="2015" name="Plant Cell">
        <title>Oil accumulation by the oleaginous diatom Fistulifera solaris as revealed by the genome and transcriptome.</title>
        <authorList>
            <person name="Tanaka T."/>
            <person name="Maeda Y."/>
            <person name="Veluchamy A."/>
            <person name="Tanaka M."/>
            <person name="Abida H."/>
            <person name="Marechal E."/>
            <person name="Bowler C."/>
            <person name="Muto M."/>
            <person name="Sunaga Y."/>
            <person name="Tanaka M."/>
            <person name="Yoshino T."/>
            <person name="Taniguchi T."/>
            <person name="Fukuda Y."/>
            <person name="Nemoto M."/>
            <person name="Matsumoto M."/>
            <person name="Wong P.S."/>
            <person name="Aburatani S."/>
            <person name="Fujibuchi W."/>
        </authorList>
    </citation>
    <scope>NUCLEOTIDE SEQUENCE [LARGE SCALE GENOMIC DNA]</scope>
    <source>
        <strain evidence="3 4">JPCC DA0580</strain>
    </source>
</reference>
<dbReference type="InterPro" id="IPR001810">
    <property type="entry name" value="F-box_dom"/>
</dbReference>
<accession>A0A1Z5JTC9</accession>
<dbReference type="Proteomes" id="UP000198406">
    <property type="component" value="Unassembled WGS sequence"/>
</dbReference>
<comment type="caution">
    <text evidence="3">The sequence shown here is derived from an EMBL/GenBank/DDBJ whole genome shotgun (WGS) entry which is preliminary data.</text>
</comment>
<keyword evidence="1" id="KW-0472">Membrane</keyword>
<feature type="transmembrane region" description="Helical" evidence="1">
    <location>
        <begin position="1169"/>
        <end position="1189"/>
    </location>
</feature>
<feature type="transmembrane region" description="Helical" evidence="1">
    <location>
        <begin position="1234"/>
        <end position="1255"/>
    </location>
</feature>
<evidence type="ECO:0000259" key="2">
    <source>
        <dbReference type="PROSITE" id="PS50181"/>
    </source>
</evidence>
<dbReference type="SMART" id="SM00256">
    <property type="entry name" value="FBOX"/>
    <property type="match status" value="1"/>
</dbReference>
<keyword evidence="1" id="KW-1133">Transmembrane helix</keyword>
<feature type="transmembrane region" description="Helical" evidence="1">
    <location>
        <begin position="1262"/>
        <end position="1283"/>
    </location>
</feature>
<feature type="domain" description="F-box" evidence="2">
    <location>
        <begin position="75"/>
        <end position="121"/>
    </location>
</feature>
<keyword evidence="1" id="KW-0812">Transmembrane</keyword>